<reference evidence="1" key="1">
    <citation type="journal article" date="2016" name="Genome Announc.">
        <title>Chromosome and Plasmids of the Tick-Borne Relapsing Fever Agent Borrelia hermsii.</title>
        <authorList>
            <person name="Barbour A.G."/>
        </authorList>
    </citation>
    <scope>NUCLEOTIDE SEQUENCE</scope>
    <source>
        <strain evidence="1">CDC 2010K-2159</strain>
        <plasmid evidence="1">pSNE1-2010K-2159</plasmid>
    </source>
</reference>
<name>A0A2H4YPS6_SALNE</name>
<protein>
    <submittedName>
        <fullName evidence="1">Conjugal transfer protein</fullName>
    </submittedName>
</protein>
<geneLocation type="plasmid" evidence="1">
    <name>pSNE1-2010K-2159</name>
</geneLocation>
<dbReference type="Gene3D" id="3.40.50.300">
    <property type="entry name" value="P-loop containing nucleotide triphosphate hydrolases"/>
    <property type="match status" value="1"/>
</dbReference>
<proteinExistence type="predicted"/>
<accession>A0A2H4YPS6</accession>
<reference evidence="1" key="2">
    <citation type="submission" date="2017-12" db="EMBL/GenBank/DDBJ databases">
        <authorList>
            <person name="Hurst M.R.H."/>
        </authorList>
    </citation>
    <scope>NUCLEOTIDE SEQUENCE</scope>
    <source>
        <strain evidence="1">CDC 2010K-2159</strain>
        <plasmid evidence="1">pSNE1-2010K-2159</plasmid>
    </source>
</reference>
<dbReference type="InterPro" id="IPR027417">
    <property type="entry name" value="P-loop_NTPase"/>
</dbReference>
<dbReference type="AlphaFoldDB" id="A0A2H4YPS6"/>
<keyword evidence="1" id="KW-0614">Plasmid</keyword>
<gene>
    <name evidence="1" type="ORF">AW90_50130</name>
</gene>
<organism evidence="1">
    <name type="scientific">Salmonella enterica subsp. enterica serovar Newport str. CDC 2010K-2159</name>
    <dbReference type="NCBI Taxonomy" id="1454627"/>
    <lineage>
        <taxon>Bacteria</taxon>
        <taxon>Pseudomonadati</taxon>
        <taxon>Pseudomonadota</taxon>
        <taxon>Gammaproteobacteria</taxon>
        <taxon>Enterobacterales</taxon>
        <taxon>Enterobacteriaceae</taxon>
        <taxon>Salmonella</taxon>
    </lineage>
</organism>
<dbReference type="RefSeq" id="WP_115396623.1">
    <property type="nucleotide sequence ID" value="NZ_CP025255.1"/>
</dbReference>
<evidence type="ECO:0000313" key="1">
    <source>
        <dbReference type="EMBL" id="AUF34858.1"/>
    </source>
</evidence>
<dbReference type="EMBL" id="CP025255">
    <property type="protein sequence ID" value="AUF34858.1"/>
    <property type="molecule type" value="Genomic_DNA"/>
</dbReference>
<dbReference type="SUPFAM" id="SSF52540">
    <property type="entry name" value="P-loop containing nucleoside triphosphate hydrolases"/>
    <property type="match status" value="1"/>
</dbReference>
<sequence>MNINRIIFAIEDCINTLSRFSVATSFVDYCDLRTVIGLDKQDHERRPWLEAPYIAVTKRGEYLSVFEVSGAFREMDEDPGQTESGTLEWLIANLSDSLNTAYKNSGHKISFVFERDPERGKDEIVDMIAPQKRSLANTGIQLQDVLDEKIATLSPWLVRERCWLAIWSAPDLVSNSDRSAHDEHIRKLAERVPKSRFAQSPWQWTLSALKIRHDAFLDNVEQALRHSSDGLLLRLMDIHEVGQEIRRETERDSTPRNWQPHLPEDAQPAGYRWGDDDSILHAPSLHLQLFSTQPETMGNLVRAGGLWHGMVAVTLAPQNLQTFNKLVHAVPRAVPWRIRMDLMPGGMKALGLKKTILTYSSFISAVRPMYDSVMALSATDEKDPVCIMTIVASTWGKTRELCARNQAILKSAIEGWGVCGTTTTFGDPRRAWVNTILGASAGSGSVPLYPPLSHALSLFPLNRAGTVWRGKGNLMLHTEDGAAFEVGLASSQQNKHTELAPGDPGLGKSVLINTLSEIQVSSAQKNLPFIAYIDKGYSAQGLVQLIRDSLPEERKDEAVGIILSNDPEYTRNLFDVMYGAKKPITPEKNFMSSVLCALCIDTSTGQPCNPGDTRQIISQLIDLAFKEYGENNPRLYRAATEELVDTALQDSGLSEKYDTEWWATATWFEVRDMLHNAGFIAAAQRAHYQAMPQLSEMSALLGNPGIRDIFAAVQRNGSSEPLLDYIRRSLDQGHNDYPMMSGHTRFMLNPETRIVAVDLNNVAGDKTPAGRLKTGIMYLLAGQIAGGDFTLPQYKDEVLKNLPRTYHDIALKRINQLDQEVKTKVYDELHNSRGIDFIWDGLDTQEREQRKFGIRTVLSTQYLKDYPESILKSANTLWLLRYRSEDIPFLKDNFNVPEFMLRRFLKMPEGPAPDGSGVPVLGVFRVKGGTLARILKFTVGPHELWALNSSLKDSALRKILTRTLGSVRARKILAENFRQGSATSYIEHRAEQHNSDNVIEELATELIRQQGYNL</sequence>